<dbReference type="Pfam" id="PF01784">
    <property type="entry name" value="DUF34_NIF3"/>
    <property type="match status" value="1"/>
</dbReference>
<dbReference type="PANTHER" id="PTHR13799:SF14">
    <property type="entry name" value="GTP CYCLOHYDROLASE 1 TYPE 2 HOMOLOG"/>
    <property type="match status" value="1"/>
</dbReference>
<dbReference type="PANTHER" id="PTHR13799">
    <property type="entry name" value="NGG1 INTERACTING FACTOR 3"/>
    <property type="match status" value="1"/>
</dbReference>
<keyword evidence="3 4" id="KW-0479">Metal-binding</keyword>
<sequence>MDIKQFCLVIEEIFGKELLETFADDYGFKNSTDKEIRTVGYATNLSLETIEQAVRSQVDLIITHHDAWDFIYGLDEECRNKLQKHEISHFWIHGPLDYIRFGTCTSLMEKIGIDEIIQYSIFDNGGIPGIGEFKEPLGFEELAFKLSRVLNEPVRRWRNNGKEVKRVGMMTGAGHSTDYLKLALDGGCDTYITGEASLYTIQYAQFSGMNLLAGSHTFTEIFGVETLAKKVKVCYPEIEVMKLEESHFELNPAT</sequence>
<dbReference type="GO" id="GO:0046872">
    <property type="term" value="F:metal ion binding"/>
    <property type="evidence" value="ECO:0007669"/>
    <property type="project" value="UniProtKB-KW"/>
</dbReference>
<evidence type="ECO:0000313" key="5">
    <source>
        <dbReference type="EMBL" id="TYS47566.1"/>
    </source>
</evidence>
<dbReference type="SUPFAM" id="SSF102705">
    <property type="entry name" value="NIF3 (NGG1p interacting factor 3)-like"/>
    <property type="match status" value="1"/>
</dbReference>
<dbReference type="Gene3D" id="3.40.1390.30">
    <property type="entry name" value="NIF3 (NGG1p interacting factor 3)-like"/>
    <property type="match status" value="2"/>
</dbReference>
<comment type="caution">
    <text evidence="5">The sequence shown here is derived from an EMBL/GenBank/DDBJ whole genome shotgun (WGS) entry which is preliminary data.</text>
</comment>
<proteinExistence type="inferred from homology"/>
<dbReference type="RefSeq" id="WP_148974911.1">
    <property type="nucleotide sequence ID" value="NZ_VTER01000006.1"/>
</dbReference>
<protein>
    <recommendedName>
        <fullName evidence="2">GTP cyclohydrolase 1 type 2 homolog</fullName>
    </recommendedName>
</protein>
<evidence type="ECO:0000256" key="3">
    <source>
        <dbReference type="ARBA" id="ARBA00022723"/>
    </source>
</evidence>
<feature type="binding site" evidence="4">
    <location>
        <position position="220"/>
    </location>
    <ligand>
        <name>a divalent metal cation</name>
        <dbReference type="ChEBI" id="CHEBI:60240"/>
        <label>1</label>
    </ligand>
</feature>
<dbReference type="EMBL" id="VTER01000006">
    <property type="protein sequence ID" value="TYS47566.1"/>
    <property type="molecule type" value="Genomic_DNA"/>
</dbReference>
<dbReference type="InterPro" id="IPR002678">
    <property type="entry name" value="DUF34/NIF3"/>
</dbReference>
<feature type="binding site" evidence="4">
    <location>
        <position position="64"/>
    </location>
    <ligand>
        <name>a divalent metal cation</name>
        <dbReference type="ChEBI" id="CHEBI:60240"/>
        <label>2</label>
    </ligand>
</feature>
<reference evidence="5 6" key="1">
    <citation type="submission" date="2019-08" db="EMBL/GenBank/DDBJ databases">
        <title>Bacillus genomes from the desert of Cuatro Cienegas, Coahuila.</title>
        <authorList>
            <person name="Olmedo-Alvarez G."/>
        </authorList>
    </citation>
    <scope>NUCLEOTIDE SEQUENCE [LARGE SCALE GENOMIC DNA]</scope>
    <source>
        <strain evidence="5 6">CH446_14T</strain>
    </source>
</reference>
<feature type="binding site" evidence="4">
    <location>
        <position position="65"/>
    </location>
    <ligand>
        <name>a divalent metal cation</name>
        <dbReference type="ChEBI" id="CHEBI:60240"/>
        <label>1</label>
    </ligand>
</feature>
<dbReference type="Proteomes" id="UP000322139">
    <property type="component" value="Unassembled WGS sequence"/>
</dbReference>
<dbReference type="GO" id="GO:0005737">
    <property type="term" value="C:cytoplasm"/>
    <property type="evidence" value="ECO:0007669"/>
    <property type="project" value="TreeGrafter"/>
</dbReference>
<dbReference type="AlphaFoldDB" id="A0A5D4RCH9"/>
<evidence type="ECO:0000256" key="4">
    <source>
        <dbReference type="PIRSR" id="PIRSR602678-1"/>
    </source>
</evidence>
<feature type="binding site" evidence="4">
    <location>
        <position position="97"/>
    </location>
    <ligand>
        <name>a divalent metal cation</name>
        <dbReference type="ChEBI" id="CHEBI:60240"/>
        <label>1</label>
    </ligand>
</feature>
<dbReference type="InterPro" id="IPR036069">
    <property type="entry name" value="DUF34/NIF3_sf"/>
</dbReference>
<evidence type="ECO:0000313" key="6">
    <source>
        <dbReference type="Proteomes" id="UP000322139"/>
    </source>
</evidence>
<feature type="binding site" evidence="4">
    <location>
        <position position="216"/>
    </location>
    <ligand>
        <name>a divalent metal cation</name>
        <dbReference type="ChEBI" id="CHEBI:60240"/>
        <label>1</label>
    </ligand>
</feature>
<organism evidence="5 6">
    <name type="scientific">Bacillus infantis</name>
    <dbReference type="NCBI Taxonomy" id="324767"/>
    <lineage>
        <taxon>Bacteria</taxon>
        <taxon>Bacillati</taxon>
        <taxon>Bacillota</taxon>
        <taxon>Bacilli</taxon>
        <taxon>Bacillales</taxon>
        <taxon>Bacillaceae</taxon>
        <taxon>Bacillus</taxon>
    </lineage>
</organism>
<name>A0A5D4RCH9_9BACI</name>
<evidence type="ECO:0000256" key="2">
    <source>
        <dbReference type="ARBA" id="ARBA00022112"/>
    </source>
</evidence>
<comment type="similarity">
    <text evidence="1">Belongs to the GTP cyclohydrolase I type 2/NIF3 family.</text>
</comment>
<gene>
    <name evidence="5" type="ORF">FZD51_11485</name>
</gene>
<accession>A0A5D4RCH9</accession>
<evidence type="ECO:0000256" key="1">
    <source>
        <dbReference type="ARBA" id="ARBA00006964"/>
    </source>
</evidence>